<dbReference type="EMBL" id="JBEFKJ010000006">
    <property type="protein sequence ID" value="KAL2045472.1"/>
    <property type="molecule type" value="Genomic_DNA"/>
</dbReference>
<accession>A0ABR4AI63</accession>
<evidence type="ECO:0000313" key="1">
    <source>
        <dbReference type="EMBL" id="KAL2045472.1"/>
    </source>
</evidence>
<reference evidence="1 2" key="1">
    <citation type="submission" date="2024-09" db="EMBL/GenBank/DDBJ databases">
        <title>Rethinking Asexuality: The Enigmatic Case of Functional Sexual Genes in Lepraria (Stereocaulaceae).</title>
        <authorList>
            <person name="Doellman M."/>
            <person name="Sun Y."/>
            <person name="Barcenas-Pena A."/>
            <person name="Lumbsch H.T."/>
            <person name="Grewe F."/>
        </authorList>
    </citation>
    <scope>NUCLEOTIDE SEQUENCE [LARGE SCALE GENOMIC DNA]</scope>
    <source>
        <strain evidence="1 2">Mercado 3170</strain>
    </source>
</reference>
<gene>
    <name evidence="1" type="ORF">N7G274_001900</name>
</gene>
<sequence>MKCPGNADQHVRPRSLKAWLGAGSNLAVSRLAVNNEVALHMGSKIFPVAPSSALTSNSSQPLLTSLRQTPTLPHSTHFSIASTESDVANPRAFASHAPQEALLLRNFLRPRYIRSQPKPCWTSNAQQTILLQLQEHIIHGLKSIEFTN</sequence>
<dbReference type="Proteomes" id="UP001590950">
    <property type="component" value="Unassembled WGS sequence"/>
</dbReference>
<keyword evidence="2" id="KW-1185">Reference proteome</keyword>
<name>A0ABR4AI63_9LECA</name>
<protein>
    <submittedName>
        <fullName evidence="1">Uncharacterized protein</fullName>
    </submittedName>
</protein>
<organism evidence="1 2">
    <name type="scientific">Stereocaulon virgatum</name>
    <dbReference type="NCBI Taxonomy" id="373712"/>
    <lineage>
        <taxon>Eukaryota</taxon>
        <taxon>Fungi</taxon>
        <taxon>Dikarya</taxon>
        <taxon>Ascomycota</taxon>
        <taxon>Pezizomycotina</taxon>
        <taxon>Lecanoromycetes</taxon>
        <taxon>OSLEUM clade</taxon>
        <taxon>Lecanoromycetidae</taxon>
        <taxon>Lecanorales</taxon>
        <taxon>Lecanorineae</taxon>
        <taxon>Stereocaulaceae</taxon>
        <taxon>Stereocaulon</taxon>
    </lineage>
</organism>
<evidence type="ECO:0000313" key="2">
    <source>
        <dbReference type="Proteomes" id="UP001590950"/>
    </source>
</evidence>
<comment type="caution">
    <text evidence="1">The sequence shown here is derived from an EMBL/GenBank/DDBJ whole genome shotgun (WGS) entry which is preliminary data.</text>
</comment>
<proteinExistence type="predicted"/>